<dbReference type="InterPro" id="IPR002637">
    <property type="entry name" value="RdgB/HAM1"/>
</dbReference>
<accession>A0A9W6CC23</accession>
<evidence type="ECO:0000313" key="2">
    <source>
        <dbReference type="EMBL" id="GLG06229.1"/>
    </source>
</evidence>
<evidence type="ECO:0000313" key="4">
    <source>
        <dbReference type="Proteomes" id="UP001145094"/>
    </source>
</evidence>
<dbReference type="Proteomes" id="UP001145145">
    <property type="component" value="Unassembled WGS sequence"/>
</dbReference>
<proteinExistence type="predicted"/>
<dbReference type="RefSeq" id="WP_281844533.1">
    <property type="nucleotide sequence ID" value="NZ_BSBO01000055.1"/>
</dbReference>
<gene>
    <name evidence="2" type="ORF">Selli1_34030</name>
    <name evidence="3" type="ORF">Selli2_07780</name>
</gene>
<evidence type="ECO:0000256" key="1">
    <source>
        <dbReference type="ARBA" id="ARBA00022801"/>
    </source>
</evidence>
<dbReference type="Pfam" id="PF01725">
    <property type="entry name" value="Ham1p_like"/>
    <property type="match status" value="1"/>
</dbReference>
<reference evidence="2" key="2">
    <citation type="submission" date="2022-11" db="EMBL/GenBank/DDBJ databases">
        <title>Draft genome sequence of Sellimonas catena strain 12EGH17.</title>
        <authorList>
            <person name="Atsushi H."/>
            <person name="Moriya O."/>
            <person name="Mitsuo S."/>
        </authorList>
    </citation>
    <scope>NUCLEOTIDE SEQUENCE</scope>
    <source>
        <strain evidence="2">12EGH17</strain>
    </source>
</reference>
<dbReference type="SUPFAM" id="SSF52972">
    <property type="entry name" value="ITPase-like"/>
    <property type="match status" value="1"/>
</dbReference>
<keyword evidence="1" id="KW-0378">Hydrolase</keyword>
<protein>
    <recommendedName>
        <fullName evidence="6">Non-canonical purine NTP pyrophosphatase</fullName>
    </recommendedName>
</protein>
<reference evidence="3" key="4">
    <citation type="submission" date="2022-11" db="EMBL/GenBank/DDBJ databases">
        <title>Draft genome sequence of Sellimonas catena strain 18CBH55.</title>
        <authorList>
            <person name="Atsushi H."/>
            <person name="Moriya O."/>
            <person name="Mitsuo S."/>
        </authorList>
    </citation>
    <scope>NUCLEOTIDE SEQUENCE</scope>
    <source>
        <strain evidence="3">18CBH55</strain>
    </source>
</reference>
<evidence type="ECO:0000313" key="3">
    <source>
        <dbReference type="EMBL" id="GLG89351.1"/>
    </source>
</evidence>
<dbReference type="Gene3D" id="3.90.950.10">
    <property type="match status" value="1"/>
</dbReference>
<dbReference type="GO" id="GO:0047429">
    <property type="term" value="F:nucleoside triphosphate diphosphatase activity"/>
    <property type="evidence" value="ECO:0007669"/>
    <property type="project" value="InterPro"/>
</dbReference>
<dbReference type="InterPro" id="IPR029001">
    <property type="entry name" value="ITPase-like_fam"/>
</dbReference>
<reference evidence="3" key="3">
    <citation type="submission" date="2022-11" db="EMBL/GenBank/DDBJ databases">
        <title>Draft genome sequence of Sellimonas catena strain 18CBH55.</title>
        <authorList>
            <person name="Hisatomi A."/>
            <person name="Ohkuma M."/>
            <person name="Sakamoto M."/>
        </authorList>
    </citation>
    <scope>NUCLEOTIDE SEQUENCE</scope>
    <source>
        <strain evidence="3">18CBH55</strain>
    </source>
</reference>
<dbReference type="Proteomes" id="UP001145094">
    <property type="component" value="Unassembled WGS sequence"/>
</dbReference>
<evidence type="ECO:0000313" key="5">
    <source>
        <dbReference type="Proteomes" id="UP001145145"/>
    </source>
</evidence>
<dbReference type="EMBL" id="BSBO01000055">
    <property type="protein sequence ID" value="GLG06229.1"/>
    <property type="molecule type" value="Genomic_DNA"/>
</dbReference>
<sequence length="90" mass="10059">MILLYATTNPAKLDSMRRVLDSLSIELTGLCDLNLPLPDVAETGKNPLENAVLKAKIYYEAFHTPLFSCDSGLYAGYRAFFEAHCRDGMR</sequence>
<dbReference type="EMBL" id="BSCH01000004">
    <property type="protein sequence ID" value="GLG89351.1"/>
    <property type="molecule type" value="Genomic_DNA"/>
</dbReference>
<evidence type="ECO:0008006" key="6">
    <source>
        <dbReference type="Google" id="ProtNLM"/>
    </source>
</evidence>
<name>A0A9W6CC23_9FIRM</name>
<comment type="caution">
    <text evidence="3">The sequence shown here is derived from an EMBL/GenBank/DDBJ whole genome shotgun (WGS) entry which is preliminary data.</text>
</comment>
<organism evidence="3 4">
    <name type="scientific">Sellimonas catena</name>
    <dbReference type="NCBI Taxonomy" id="2994035"/>
    <lineage>
        <taxon>Bacteria</taxon>
        <taxon>Bacillati</taxon>
        <taxon>Bacillota</taxon>
        <taxon>Clostridia</taxon>
        <taxon>Lachnospirales</taxon>
        <taxon>Lachnospiraceae</taxon>
        <taxon>Sellimonas</taxon>
    </lineage>
</organism>
<dbReference type="AlphaFoldDB" id="A0A9W6CC23"/>
<dbReference type="GO" id="GO:0009143">
    <property type="term" value="P:nucleoside triphosphate catabolic process"/>
    <property type="evidence" value="ECO:0007669"/>
    <property type="project" value="InterPro"/>
</dbReference>
<reference evidence="3 5" key="5">
    <citation type="journal article" date="2023" name="Int. J. Syst. Evol. Microbiol.">
        <title>Sellimonas catena sp. nov., isolated from human faeces.</title>
        <authorList>
            <person name="Hisatomi A."/>
            <person name="Ohkuma M."/>
            <person name="Sakamoto M."/>
        </authorList>
    </citation>
    <scope>NUCLEOTIDE SEQUENCE</scope>
    <source>
        <strain evidence="2 5">12EGH17</strain>
        <strain evidence="3">18CBH55</strain>
    </source>
</reference>
<keyword evidence="5" id="KW-1185">Reference proteome</keyword>
<reference evidence="2" key="1">
    <citation type="submission" date="2022-11" db="EMBL/GenBank/DDBJ databases">
        <title>Draft genome sequence of Sellimonas catena strain 12EGH17.</title>
        <authorList>
            <person name="Hisatomi A."/>
            <person name="Ohkuma M."/>
            <person name="Sakamoto M."/>
        </authorList>
    </citation>
    <scope>NUCLEOTIDE SEQUENCE</scope>
    <source>
        <strain evidence="2">12EGH17</strain>
    </source>
</reference>